<keyword evidence="4" id="KW-0963">Cytoplasm</keyword>
<dbReference type="Pfam" id="PF09341">
    <property type="entry name" value="Pcc1"/>
    <property type="match status" value="1"/>
</dbReference>
<dbReference type="HOGENOM" id="CLU_1995466_0_0_1"/>
<keyword evidence="6" id="KW-0539">Nucleus</keyword>
<comment type="subcellular location">
    <subcellularLocation>
        <location evidence="2">Cytoplasm</location>
    </subcellularLocation>
    <subcellularLocation>
        <location evidence="1">Nucleus</location>
    </subcellularLocation>
</comment>
<dbReference type="PhylomeDB" id="T1JN24"/>
<reference evidence="10" key="1">
    <citation type="submission" date="2011-05" db="EMBL/GenBank/DDBJ databases">
        <authorList>
            <person name="Richards S.R."/>
            <person name="Qu J."/>
            <person name="Jiang H."/>
            <person name="Jhangiani S.N."/>
            <person name="Agravi P."/>
            <person name="Goodspeed R."/>
            <person name="Gross S."/>
            <person name="Mandapat C."/>
            <person name="Jackson L."/>
            <person name="Mathew T."/>
            <person name="Pu L."/>
            <person name="Thornton R."/>
            <person name="Saada N."/>
            <person name="Wilczek-Boney K.B."/>
            <person name="Lee S."/>
            <person name="Kovar C."/>
            <person name="Wu Y."/>
            <person name="Scherer S.E."/>
            <person name="Worley K.C."/>
            <person name="Muzny D.M."/>
            <person name="Gibbs R."/>
        </authorList>
    </citation>
    <scope>NUCLEOTIDE SEQUENCE</scope>
    <source>
        <strain evidence="10">Brora</strain>
    </source>
</reference>
<dbReference type="GO" id="GO:0008033">
    <property type="term" value="P:tRNA processing"/>
    <property type="evidence" value="ECO:0007669"/>
    <property type="project" value="UniProtKB-KW"/>
</dbReference>
<dbReference type="Proteomes" id="UP000014500">
    <property type="component" value="Unassembled WGS sequence"/>
</dbReference>
<keyword evidence="10" id="KW-1185">Reference proteome</keyword>
<evidence type="ECO:0000256" key="1">
    <source>
        <dbReference type="ARBA" id="ARBA00004123"/>
    </source>
</evidence>
<dbReference type="AlphaFoldDB" id="T1JN24"/>
<dbReference type="InterPro" id="IPR015419">
    <property type="entry name" value="CTAG/Pcc1"/>
</dbReference>
<evidence type="ECO:0000256" key="5">
    <source>
        <dbReference type="ARBA" id="ARBA00022694"/>
    </source>
</evidence>
<organism evidence="9 10">
    <name type="scientific">Strigamia maritima</name>
    <name type="common">European centipede</name>
    <name type="synonym">Geophilus maritimus</name>
    <dbReference type="NCBI Taxonomy" id="126957"/>
    <lineage>
        <taxon>Eukaryota</taxon>
        <taxon>Metazoa</taxon>
        <taxon>Ecdysozoa</taxon>
        <taxon>Arthropoda</taxon>
        <taxon>Myriapoda</taxon>
        <taxon>Chilopoda</taxon>
        <taxon>Pleurostigmophora</taxon>
        <taxon>Geophilomorpha</taxon>
        <taxon>Linotaeniidae</taxon>
        <taxon>Strigamia</taxon>
    </lineage>
</organism>
<dbReference type="Gene3D" id="3.30.310.50">
    <property type="entry name" value="Alpha-D-phosphohexomutase, C-terminal domain"/>
    <property type="match status" value="1"/>
</dbReference>
<dbReference type="GO" id="GO:0005737">
    <property type="term" value="C:cytoplasm"/>
    <property type="evidence" value="ECO:0007669"/>
    <property type="project" value="UniProtKB-SubCell"/>
</dbReference>
<keyword evidence="5" id="KW-0819">tRNA processing</keyword>
<evidence type="ECO:0000256" key="2">
    <source>
        <dbReference type="ARBA" id="ARBA00004496"/>
    </source>
</evidence>
<dbReference type="EMBL" id="JH431954">
    <property type="status" value="NOT_ANNOTATED_CDS"/>
    <property type="molecule type" value="Genomic_DNA"/>
</dbReference>
<sequence>MSGSLNLFFLQTGRFLTSYALIVLWKLGLLSKRDYYRSIGFSMCVTDIRSLNVPFPDETGAEIALNTLKVDIELKRGGVTRILSRNKNNLLAEFSATETRSLRVSVNSFFEHLNLVIKTLEEFAK</sequence>
<evidence type="ECO:0000256" key="6">
    <source>
        <dbReference type="ARBA" id="ARBA00023242"/>
    </source>
</evidence>
<dbReference type="GO" id="GO:0005634">
    <property type="term" value="C:nucleus"/>
    <property type="evidence" value="ECO:0007669"/>
    <property type="project" value="UniProtKB-SubCell"/>
</dbReference>
<dbReference type="GO" id="GO:0000408">
    <property type="term" value="C:EKC/KEOPS complex"/>
    <property type="evidence" value="ECO:0007669"/>
    <property type="project" value="TreeGrafter"/>
</dbReference>
<evidence type="ECO:0000256" key="7">
    <source>
        <dbReference type="ARBA" id="ARBA00053047"/>
    </source>
</evidence>
<evidence type="ECO:0000313" key="9">
    <source>
        <dbReference type="EnsemblMetazoa" id="SMAR015253-PA"/>
    </source>
</evidence>
<protein>
    <recommendedName>
        <fullName evidence="8">L antigen family member 3</fullName>
    </recommendedName>
</protein>
<proteinExistence type="inferred from homology"/>
<dbReference type="PANTHER" id="PTHR31283">
    <property type="entry name" value="EKC/KEOPS COMPLEX SUBUNIT PCC1 FAMILY MEMBER"/>
    <property type="match status" value="1"/>
</dbReference>
<evidence type="ECO:0000256" key="3">
    <source>
        <dbReference type="ARBA" id="ARBA00007073"/>
    </source>
</evidence>
<comment type="function">
    <text evidence="7">Component of the EKC/KEOPS complex that is required for the formation of a threonylcarbamoyl group on adenosine at position 37 (t(6)A37) in tRNAs that read codons beginning with adenine. The complex is probably involved in the transfer of the threonylcarbamoyl moiety of threonylcarbamoyl-AMP (TC-AMP) to the N6 group of A37. LAGE3 functions as a dimerization module for the complex.</text>
</comment>
<dbReference type="GO" id="GO:0070525">
    <property type="term" value="P:tRNA threonylcarbamoyladenosine metabolic process"/>
    <property type="evidence" value="ECO:0007669"/>
    <property type="project" value="TreeGrafter"/>
</dbReference>
<comment type="similarity">
    <text evidence="3">Belongs to the CTAG/PCC1 family.</text>
</comment>
<accession>T1JN24</accession>
<dbReference type="EnsemblMetazoa" id="SMAR015253-RA">
    <property type="protein sequence ID" value="SMAR015253-PA"/>
    <property type="gene ID" value="SMAR015253"/>
</dbReference>
<dbReference type="PANTHER" id="PTHR31283:SF5">
    <property type="entry name" value="EKC_KEOPS COMPLEX SUBUNIT LAGE3"/>
    <property type="match status" value="1"/>
</dbReference>
<evidence type="ECO:0000313" key="10">
    <source>
        <dbReference type="Proteomes" id="UP000014500"/>
    </source>
</evidence>
<dbReference type="eggNOG" id="ENOG502SBSA">
    <property type="taxonomic scope" value="Eukaryota"/>
</dbReference>
<evidence type="ECO:0000256" key="8">
    <source>
        <dbReference type="ARBA" id="ARBA00076355"/>
    </source>
</evidence>
<dbReference type="FunFam" id="3.30.310.50:FF:000005">
    <property type="entry name" value="L antigen family member 3"/>
    <property type="match status" value="1"/>
</dbReference>
<evidence type="ECO:0000256" key="4">
    <source>
        <dbReference type="ARBA" id="ARBA00022490"/>
    </source>
</evidence>
<reference evidence="9" key="2">
    <citation type="submission" date="2015-02" db="UniProtKB">
        <authorList>
            <consortium name="EnsemblMetazoa"/>
        </authorList>
    </citation>
    <scope>IDENTIFICATION</scope>
</reference>
<name>T1JN24_STRMM</name>